<reference evidence="1" key="1">
    <citation type="submission" date="2020-04" db="EMBL/GenBank/DDBJ databases">
        <title>A chromosome-scale assembly and high-density genetic map of the yellow drum (Nibea albiflora) genome.</title>
        <authorList>
            <person name="Xu D."/>
            <person name="Zhang W."/>
            <person name="Chen R."/>
            <person name="Tan P."/>
            <person name="Wang L."/>
            <person name="Song H."/>
            <person name="Tian L."/>
            <person name="Zhu Q."/>
            <person name="Wang B."/>
        </authorList>
    </citation>
    <scope>NUCLEOTIDE SEQUENCE</scope>
    <source>
        <strain evidence="1">ZJHYS-2018</strain>
    </source>
</reference>
<evidence type="ECO:0000313" key="2">
    <source>
        <dbReference type="Proteomes" id="UP000805704"/>
    </source>
</evidence>
<dbReference type="Proteomes" id="UP000805704">
    <property type="component" value="Chromosome 11"/>
</dbReference>
<organism evidence="1 2">
    <name type="scientific">Nibea albiflora</name>
    <name type="common">Yellow drum</name>
    <name type="synonym">Corvina albiflora</name>
    <dbReference type="NCBI Taxonomy" id="240163"/>
    <lineage>
        <taxon>Eukaryota</taxon>
        <taxon>Metazoa</taxon>
        <taxon>Chordata</taxon>
        <taxon>Craniata</taxon>
        <taxon>Vertebrata</taxon>
        <taxon>Euteleostomi</taxon>
        <taxon>Actinopterygii</taxon>
        <taxon>Neopterygii</taxon>
        <taxon>Teleostei</taxon>
        <taxon>Neoteleostei</taxon>
        <taxon>Acanthomorphata</taxon>
        <taxon>Eupercaria</taxon>
        <taxon>Sciaenidae</taxon>
        <taxon>Nibea</taxon>
    </lineage>
</organism>
<keyword evidence="2" id="KW-1185">Reference proteome</keyword>
<accession>A0ACB7FFY6</accession>
<name>A0ACB7FFY6_NIBAL</name>
<sequence>MGSVKSAGLSLLMLSFLIYVADSYPNIELSNMGCEECTLRKNSVFSRDRPVYQCMGCCFSRAYPTPLKAMKTMTIPKNITSEATCCVAKHSYEMAEGETEKEYDTRKAIEELRERFQGLTTALKESSQSPLEASLHFCQEFCQVLVEHAGRWKTDEDPLPLLEVYTVAILSFAKAASCLSAECENVPLLLEKLALSCAELLLLLPQHVPGALWEEFQSSMKLAHSLLQESGSTQLCLLSVLAQQDGVWSNTTLSSILSNQNPQTEQVHEYLELEGPTLLNMRIKHLIKVDSVDKAAVLAKMCSEYPGYEGKGNFKQTYLLCICMTKSQEQLMEEIASIDCKDALEMICNLESEGDEKGALCLCSAFLKRQLLQGDVYCAWELTLFWSKLLMRLESSADAFLGHSKEMALLCRSVCHILFLIKVIQNEVGEVGLPVCVEMCIQALKMTSSDHKDSKSTICKTISCLLPTDLEVKRACQLTEFLLQPTIDSYYAVESLYNEPDQKPEEDGSLPVPNSLRCELLLALKTQWPFDPEFWDWKTLKRNCLALMGEEAAIVSSIDTLNDTDEQEVESALGKHPEYRDLEDFLLTTTNELNEITDEREKNREAKKLREQGFVSARFRNWRAYMQYCVLCDKEFLGHRIVRHAQKHFKDGVYLCPICADSFESREVLEPHVASHVKQSCKERLAAMKAARKVTKPPQSPKSPSKNSKVAAKMSISPVKVESQIGEQLASPVKIEQTTSDTNISQDCFCPVKNCSKAFKFFRNLMAHVRSHKDDEEAMRFLEIQKQKVVCQYCRRQFVNVRHLNDHLQMHCGTKPYICIQLDCKANFNSNSELLMHRKTHPEFKAQCMFPNCGKVFSEAYLLYDHEAQHYLTYTCQTENCGKIFYSQSQFLSHQENHTTNDAVNSLPITNQNPPVTPQEQPPLESTPSKEDSCPPGVCLERINTDPYMKEASMANTSPCILLEAGKEVVPVRVKHSIESMLNPGAAHEIEEREKCYTPLTNPTPAPADVIPAAEAPHTLPNVAGQGETAPVYPVPCAMNPVASQQGEGLNNVQGSEIPQVIPQIISPSQIKTEIPSSLQGYPSSTPAVTAGSEENLHCCPYNDCTRAYSTNKSLSRHVKKQHPEIFEDWKLAKKYNKVAKITVKKAPSGPASPNQSQNMKNRPSNQPGILCNKPGMQQVDYPTGCSTSPAQCYPGSMEPVPITPMVNPTLYPTWGSPNNPSGMMQSDMSQSWSSPPMNNCYPDAFNMHEYPPRSYPHWQADPYQTTASLPSDRDHSMAAMHGPTTSHAPSDSSLMSQYVSSSLMLDNGGQIHNGGHQYGLMHPESSGDSVDVRKGSASMTSQLDNGNSISTIESLPEGSYHTPYAQSENSCHTQGSSVDIPLKCLSPEAQIPIKATNEIIKTENISTPGYEPMDNSVDGMLSPHSVTHTDFPYEDECPNADCEANPTDEKASDPDMQKGKRGRLSKRTKWPAIIKDGKVICRRCFREFTSTKSLGGHLSKRSQCRPVEEIDLTADLPTSFLDFLNDPHVPDTNGAIYNVSNGDFSQESCSLTTLTSPMVLKQEPQNTNIMDYSNSDITVSPENQQEKPVELANPALTAPYQEDHLMEISHAFQRLDLIEAAQEKMRSALALEQNVSHCVAPTDTEKSKILSKSDDKPPEKVPKPFKCDQDDCEYSFMTKEALFKHLTKMHDYTNEMIEELKRTPSKLSPYPCQICPKTFTRTTGLRIHYEKVHRLSKTEMQKLRISARNRRAFRLNKDDGVISRAAANPNSSSTTLSPVVLPAIKQEPLDIAIAPQTDSDNNLEVPQVTSPGDAVTQGFTPEVSTVTQLPSPHSYLTDRSFEEVAPSAYEKAPEQPKVAVENKSPDVKQKSSLQKKLSPVGKAKEQVKEPKSSPPTTSASSSPEKPGSSKNTPTKDDSQRKEKVQKRLSLKMCDTDNAYSPYRPYRCVHEGCTAAFTIQQNLILHYRAMHQASLPPSKPESETEKTSVQNGEEFNESISKDNEVRCQVKDCSRVFMGITRLVQHYLLLHKFTRDKATAMMASMTIGTFNCDRPECALPFNSVEKYIEHIKNFHKEIAISESGSVDPTFRCEYEACDRVYTTKSNLLRHLIKKHDYVYDPKTSDGRRTKSVGLFPGVNGKENMENKFKVKKKNTKKKDGKSIEHWTSFGKPTLKSHEEASAMCIKKSALQYPCMIIGCDAVERAERSIFKHYTTHGLTERYIEDQRSQFIFCKKYSRARFKDSNKSEGASSSSSEETEPEDSEKPSDQKTDELMDRIGQENSKLSNDDSAESQASTGTEGGLKRGRPRKPAHPTPACPERMQTLRNRSTVNSSRENSNPGTPTAQEQRDDGVAPGSFKPLGLEDSFLKFLETSESTQTSKRKLNDKSSAELPSKRQQTHKQKSAIKSKMTGCENLVDFRNPLNLKSVNNVKIVMDKTFSDEDYFSHGCEGAENSEVRFKLCQELWDEIKSDTEVLQDELNRKILDSLLDFTRKCSSTRQHSDWASQMRASEIPTAALVLGVNVPDHDMTFQSLSELLQQSVSPHVASVQAKECGALKHLMKRVLERLMGAVVTVDDEEEEEAEQTGTQLHKSVHCSLSTLCDWYDTKTKKSNTVSPGKKRSSPVRDSPQQPPLVVIFKDLEAFNPKVLQDFILICSRYIERLPLMFIFGIATSPSTIQHMLPHSVSSLLCIELFQSLSCTQHLATVIDKLILTPQFPFKLNGKVMQVLISIFLYHDFSVRNFIKGVQLALLEHFHSQPLSALCCKKEQALLNVMQLSSRHLERIRHLSSFKRYVEKQEPQEQVNLLTDDAHLKDACQKLIKDLRKYHKNYYPVLSCLHTLTSSLPRMLAKDELIALLQRCVETLQHVKSKKMKSALVQLKDLLTKLKQLDTVAAETAPCVEDPITSPVKNLQKKTDLFQLQKTLLEMNESRRAKKLSSFEVLRNEALEFIDSLVKSHLSPPETQTLYEVCYYTSSATVRRHLNATPRTSIQAALSSPYYYLQNESLKTEDGTVSNAAPDICIAYKLHLECGRLINLYDWLEAYATVVSAAEGNDPDSDHFGKVEEVKQYPDQKFSPS</sequence>
<gene>
    <name evidence="1" type="ORF">GBF38_021650</name>
</gene>
<protein>
    <submittedName>
        <fullName evidence="1">Uncharacterized protein</fullName>
    </submittedName>
</protein>
<comment type="caution">
    <text evidence="1">The sequence shown here is derived from an EMBL/GenBank/DDBJ whole genome shotgun (WGS) entry which is preliminary data.</text>
</comment>
<dbReference type="EMBL" id="CM024799">
    <property type="protein sequence ID" value="KAG8013337.1"/>
    <property type="molecule type" value="Genomic_DNA"/>
</dbReference>
<evidence type="ECO:0000313" key="1">
    <source>
        <dbReference type="EMBL" id="KAG8013337.1"/>
    </source>
</evidence>
<proteinExistence type="predicted"/>